<accession>A0ABU6P0X9</accession>
<comment type="similarity">
    <text evidence="1">Belongs to the sulfur carrier protein TusA family.</text>
</comment>
<evidence type="ECO:0000259" key="2">
    <source>
        <dbReference type="Pfam" id="PF01206"/>
    </source>
</evidence>
<dbReference type="InterPro" id="IPR001455">
    <property type="entry name" value="TusA-like"/>
</dbReference>
<dbReference type="PANTHER" id="PTHR33279">
    <property type="entry name" value="SULFUR CARRIER PROTEIN YEDF-RELATED"/>
    <property type="match status" value="1"/>
</dbReference>
<protein>
    <submittedName>
        <fullName evidence="3">Sulfurtransferase TusA family protein</fullName>
    </submittedName>
</protein>
<dbReference type="SUPFAM" id="SSF64307">
    <property type="entry name" value="SirA-like"/>
    <property type="match status" value="1"/>
</dbReference>
<dbReference type="Proteomes" id="UP001342826">
    <property type="component" value="Unassembled WGS sequence"/>
</dbReference>
<dbReference type="EMBL" id="JARTFS010000006">
    <property type="protein sequence ID" value="MED4401801.1"/>
    <property type="molecule type" value="Genomic_DNA"/>
</dbReference>
<comment type="caution">
    <text evidence="3">The sequence shown here is derived from an EMBL/GenBank/DDBJ whole genome shotgun (WGS) entry which is preliminary data.</text>
</comment>
<evidence type="ECO:0000256" key="1">
    <source>
        <dbReference type="ARBA" id="ARBA00008984"/>
    </source>
</evidence>
<name>A0ABU6P0X9_9BACI</name>
<dbReference type="GeneID" id="301143035"/>
<evidence type="ECO:0000313" key="3">
    <source>
        <dbReference type="EMBL" id="MED4401801.1"/>
    </source>
</evidence>
<dbReference type="Gene3D" id="3.30.110.40">
    <property type="entry name" value="TusA-like domain"/>
    <property type="match status" value="1"/>
</dbReference>
<keyword evidence="4" id="KW-1185">Reference proteome</keyword>
<dbReference type="PANTHER" id="PTHR33279:SF6">
    <property type="entry name" value="SULFUR CARRIER PROTEIN YEDF-RELATED"/>
    <property type="match status" value="1"/>
</dbReference>
<sequence>MEVKKVLDAKGLACPMPIVQTKRAMNELEKDEVLEIHTTDKGSKNDLTAWVKSGGHQLLKDEEENGVFKFWIKRG</sequence>
<dbReference type="RefSeq" id="WP_066235111.1">
    <property type="nucleotide sequence ID" value="NZ_JARSOS010000011.1"/>
</dbReference>
<organism evidence="3 4">
    <name type="scientific">Metabacillus fastidiosus</name>
    <dbReference type="NCBI Taxonomy" id="1458"/>
    <lineage>
        <taxon>Bacteria</taxon>
        <taxon>Bacillati</taxon>
        <taxon>Bacillota</taxon>
        <taxon>Bacilli</taxon>
        <taxon>Bacillales</taxon>
        <taxon>Bacillaceae</taxon>
        <taxon>Metabacillus</taxon>
    </lineage>
</organism>
<proteinExistence type="inferred from homology"/>
<feature type="domain" description="UPF0033" evidence="2">
    <location>
        <begin position="5"/>
        <end position="74"/>
    </location>
</feature>
<gene>
    <name evidence="3" type="ORF">P9271_10775</name>
</gene>
<dbReference type="InterPro" id="IPR036868">
    <property type="entry name" value="TusA-like_sf"/>
</dbReference>
<evidence type="ECO:0000313" key="4">
    <source>
        <dbReference type="Proteomes" id="UP001342826"/>
    </source>
</evidence>
<dbReference type="Pfam" id="PF01206">
    <property type="entry name" value="TusA"/>
    <property type="match status" value="1"/>
</dbReference>
<reference evidence="3 4" key="1">
    <citation type="submission" date="2023-03" db="EMBL/GenBank/DDBJ databases">
        <title>Bacillus Genome Sequencing.</title>
        <authorList>
            <person name="Dunlap C."/>
        </authorList>
    </citation>
    <scope>NUCLEOTIDE SEQUENCE [LARGE SCALE GENOMIC DNA]</scope>
    <source>
        <strain evidence="3 4">NRS-1717</strain>
    </source>
</reference>
<dbReference type="CDD" id="cd00291">
    <property type="entry name" value="SirA_YedF_YeeD"/>
    <property type="match status" value="1"/>
</dbReference>